<dbReference type="EMBL" id="CP157964">
    <property type="protein sequence ID" value="XBT97926.1"/>
    <property type="molecule type" value="Genomic_DNA"/>
</dbReference>
<evidence type="ECO:0000259" key="6">
    <source>
        <dbReference type="Pfam" id="PF25917"/>
    </source>
</evidence>
<dbReference type="GO" id="GO:0030313">
    <property type="term" value="C:cell envelope"/>
    <property type="evidence" value="ECO:0007669"/>
    <property type="project" value="UniProtKB-SubCell"/>
</dbReference>
<evidence type="ECO:0000259" key="7">
    <source>
        <dbReference type="Pfam" id="PF25944"/>
    </source>
</evidence>
<dbReference type="GO" id="GO:0015562">
    <property type="term" value="F:efflux transmembrane transporter activity"/>
    <property type="evidence" value="ECO:0007669"/>
    <property type="project" value="TreeGrafter"/>
</dbReference>
<sequence>MVALMIAIVGYLVFTFSSASEDKSRSEMTAVVSRGSVEEVVLALGSLEPSSMVRVGAQVTGQIKALDAHVGRTVKPGDLLVEIDDVPQRNALRIAQAKVKDMIAQSRIKEIQIRQAESDLARQRSLIAQDAVAKMAYEEAETKYQILNQDLVSLKAQIEQSNVDLETAQANLSYTRITSPMSGKIVALPVELGQTLNASQTSPTVAVIADLNEMVVKTRISEADVWRTKPGQKAWFTIIGDSQTRYDAPLEAVEYAPPSIANDTTADQAKEPAKDTAIYYHGVLRVKNSQGRLRPKMTAQVRISVGHAGDVLLVPWAALSSRQADGSYVAKVKEADGRISERSVRIGLTDKIQAEIVEGLHDGEVVLLNVSAPAKRS</sequence>
<dbReference type="InterPro" id="IPR058626">
    <property type="entry name" value="MdtA-like_b-barrel"/>
</dbReference>
<dbReference type="Pfam" id="PF25944">
    <property type="entry name" value="Beta-barrel_RND"/>
    <property type="match status" value="1"/>
</dbReference>
<dbReference type="PANTHER" id="PTHR30469">
    <property type="entry name" value="MULTIDRUG RESISTANCE PROTEIN MDTA"/>
    <property type="match status" value="1"/>
</dbReference>
<dbReference type="AlphaFoldDB" id="A0AAU7S638"/>
<feature type="domain" description="Multidrug resistance protein MdtA-like barrel-sandwich hybrid" evidence="6">
    <location>
        <begin position="52"/>
        <end position="206"/>
    </location>
</feature>
<comment type="similarity">
    <text evidence="2">Belongs to the membrane fusion protein (MFP) (TC 8.A.1) family.</text>
</comment>
<dbReference type="GO" id="GO:0019898">
    <property type="term" value="C:extrinsic component of membrane"/>
    <property type="evidence" value="ECO:0007669"/>
    <property type="project" value="InterPro"/>
</dbReference>
<evidence type="ECO:0000313" key="9">
    <source>
        <dbReference type="EMBL" id="XBT97926.1"/>
    </source>
</evidence>
<dbReference type="Gene3D" id="2.40.50.100">
    <property type="match status" value="1"/>
</dbReference>
<dbReference type="NCBIfam" id="TIGR01730">
    <property type="entry name" value="RND_mfp"/>
    <property type="match status" value="1"/>
</dbReference>
<dbReference type="Gene3D" id="6.10.140.1990">
    <property type="match status" value="1"/>
</dbReference>
<dbReference type="Pfam" id="PF25917">
    <property type="entry name" value="BSH_RND"/>
    <property type="match status" value="1"/>
</dbReference>
<dbReference type="GO" id="GO:1990195">
    <property type="term" value="C:macrolide transmembrane transporter complex"/>
    <property type="evidence" value="ECO:0007669"/>
    <property type="project" value="InterPro"/>
</dbReference>
<evidence type="ECO:0000256" key="3">
    <source>
        <dbReference type="ARBA" id="ARBA00022448"/>
    </source>
</evidence>
<keyword evidence="4 5" id="KW-0175">Coiled coil</keyword>
<evidence type="ECO:0000256" key="1">
    <source>
        <dbReference type="ARBA" id="ARBA00004236"/>
    </source>
</evidence>
<protein>
    <submittedName>
        <fullName evidence="9">Efflux RND transporter periplasmic adaptor subunit</fullName>
    </submittedName>
</protein>
<gene>
    <name evidence="9" type="ORF">ABM479_35095</name>
</gene>
<dbReference type="SUPFAM" id="SSF111369">
    <property type="entry name" value="HlyD-like secretion proteins"/>
    <property type="match status" value="1"/>
</dbReference>
<proteinExistence type="inferred from homology"/>
<dbReference type="RefSeq" id="WP_349963184.1">
    <property type="nucleotide sequence ID" value="NZ_CP157964.1"/>
</dbReference>
<dbReference type="InterPro" id="IPR030190">
    <property type="entry name" value="MacA_alpha-hairpin_sf"/>
</dbReference>
<evidence type="ECO:0000256" key="4">
    <source>
        <dbReference type="ARBA" id="ARBA00023054"/>
    </source>
</evidence>
<evidence type="ECO:0000259" key="8">
    <source>
        <dbReference type="Pfam" id="PF25967"/>
    </source>
</evidence>
<feature type="domain" description="Multidrug resistance protein MdtA-like beta-barrel" evidence="7">
    <location>
        <begin position="214"/>
        <end position="306"/>
    </location>
</feature>
<dbReference type="Gene3D" id="2.40.420.20">
    <property type="match status" value="1"/>
</dbReference>
<dbReference type="PANTHER" id="PTHR30469:SF33">
    <property type="entry name" value="SLR1207 PROTEIN"/>
    <property type="match status" value="1"/>
</dbReference>
<dbReference type="GO" id="GO:1990961">
    <property type="term" value="P:xenobiotic detoxification by transmembrane export across the plasma membrane"/>
    <property type="evidence" value="ECO:0007669"/>
    <property type="project" value="InterPro"/>
</dbReference>
<keyword evidence="3" id="KW-0813">Transport</keyword>
<dbReference type="Pfam" id="PF25967">
    <property type="entry name" value="RND-MFP_C"/>
    <property type="match status" value="1"/>
</dbReference>
<evidence type="ECO:0000256" key="2">
    <source>
        <dbReference type="ARBA" id="ARBA00009477"/>
    </source>
</evidence>
<dbReference type="InterPro" id="IPR058625">
    <property type="entry name" value="MdtA-like_BSH"/>
</dbReference>
<organism evidence="9">
    <name type="scientific">Rhizobium sp. ZPR3</name>
    <dbReference type="NCBI Taxonomy" id="3158967"/>
    <lineage>
        <taxon>Bacteria</taxon>
        <taxon>Pseudomonadati</taxon>
        <taxon>Pseudomonadota</taxon>
        <taxon>Alphaproteobacteria</taxon>
        <taxon>Hyphomicrobiales</taxon>
        <taxon>Rhizobiaceae</taxon>
        <taxon>Rhizobium/Agrobacterium group</taxon>
        <taxon>Rhizobium</taxon>
    </lineage>
</organism>
<evidence type="ECO:0000256" key="5">
    <source>
        <dbReference type="SAM" id="Coils"/>
    </source>
</evidence>
<name>A0AAU7S638_9HYPH</name>
<dbReference type="InterPro" id="IPR058627">
    <property type="entry name" value="MdtA-like_C"/>
</dbReference>
<accession>A0AAU7S638</accession>
<geneLocation type="plasmid" evidence="9">
    <name>unnamed4</name>
</geneLocation>
<feature type="domain" description="Multidrug resistance protein MdtA-like C-terminal permuted SH3" evidence="8">
    <location>
        <begin position="310"/>
        <end position="366"/>
    </location>
</feature>
<dbReference type="GO" id="GO:1990281">
    <property type="term" value="C:efflux pump complex"/>
    <property type="evidence" value="ECO:0007669"/>
    <property type="project" value="TreeGrafter"/>
</dbReference>
<dbReference type="InterPro" id="IPR006143">
    <property type="entry name" value="RND_pump_MFP"/>
</dbReference>
<keyword evidence="9" id="KW-0614">Plasmid</keyword>
<comment type="subcellular location">
    <subcellularLocation>
        <location evidence="1">Cell membrane</location>
    </subcellularLocation>
</comment>
<feature type="coiled-coil region" evidence="5">
    <location>
        <begin position="137"/>
        <end position="171"/>
    </location>
</feature>
<dbReference type="Gene3D" id="2.40.30.170">
    <property type="match status" value="1"/>
</dbReference>
<reference evidence="9" key="1">
    <citation type="submission" date="2024-06" db="EMBL/GenBank/DDBJ databases">
        <authorList>
            <person name="Li T."/>
            <person name="Gao R."/>
        </authorList>
    </citation>
    <scope>NUCLEOTIDE SEQUENCE</scope>
    <source>
        <strain evidence="9">ZPR3</strain>
        <plasmid evidence="9">unnamed4</plasmid>
    </source>
</reference>